<dbReference type="Proteomes" id="UP000321424">
    <property type="component" value="Unassembled WGS sequence"/>
</dbReference>
<dbReference type="Pfam" id="PF13560">
    <property type="entry name" value="HTH_31"/>
    <property type="match status" value="1"/>
</dbReference>
<dbReference type="GO" id="GO:0003677">
    <property type="term" value="F:DNA binding"/>
    <property type="evidence" value="ECO:0007669"/>
    <property type="project" value="InterPro"/>
</dbReference>
<evidence type="ECO:0000259" key="1">
    <source>
        <dbReference type="Pfam" id="PF19054"/>
    </source>
</evidence>
<reference evidence="2 3" key="1">
    <citation type="submission" date="2019-07" db="EMBL/GenBank/DDBJ databases">
        <title>Whole genome shotgun sequence of Nocardia ninae NBRC 108245.</title>
        <authorList>
            <person name="Hosoyama A."/>
            <person name="Uohara A."/>
            <person name="Ohji S."/>
            <person name="Ichikawa N."/>
        </authorList>
    </citation>
    <scope>NUCLEOTIDE SEQUENCE [LARGE SCALE GENOMIC DNA]</scope>
    <source>
        <strain evidence="2 3">NBRC 108245</strain>
    </source>
</reference>
<gene>
    <name evidence="2" type="ORF">NN4_64340</name>
</gene>
<name>A0A511MMS4_9NOCA</name>
<comment type="caution">
    <text evidence="2">The sequence shown here is derived from an EMBL/GenBank/DDBJ whole genome shotgun (WGS) entry which is preliminary data.</text>
</comment>
<dbReference type="EMBL" id="BJXA01000059">
    <property type="protein sequence ID" value="GEM41915.1"/>
    <property type="molecule type" value="Genomic_DNA"/>
</dbReference>
<accession>A0A511MMS4</accession>
<dbReference type="AlphaFoldDB" id="A0A511MMS4"/>
<dbReference type="InterPro" id="IPR010982">
    <property type="entry name" value="Lambda_DNA-bd_dom_sf"/>
</dbReference>
<protein>
    <submittedName>
        <fullName evidence="2">Transcriptional regulator</fullName>
    </submittedName>
</protein>
<sequence length="293" mass="32920">MTPTGSTLPRRMLARQLRELRENSGVSAEIARLAIGVGKQTLWRMETGQPVRLNPLFIRRLCEVYGAPEDVTTMLLGLAEESHRTGWWHAYGDAVPKHFDLFIGLEEAAKRVVSYQTVLLPGLLQTDEYRRAMIGVDSPTMPIEEVEQRIELITRRKVRLTEADSPLTVDAIVDECILRRAIGGSEVMIDQLHHLARVGELPNVCVRVVPLSAEAYGGLAVGPFALLEFPRHPTAHLTEPPVVYLQGHTGALYLEKTDEVQQYQQACIDLRRSALDESRSRTLIHKIAKEYAR</sequence>
<dbReference type="InterPro" id="IPR001387">
    <property type="entry name" value="Cro/C1-type_HTH"/>
</dbReference>
<dbReference type="InterPro" id="IPR043917">
    <property type="entry name" value="DUF5753"/>
</dbReference>
<dbReference type="RefSeq" id="WP_147139140.1">
    <property type="nucleotide sequence ID" value="NZ_BJXA01000059.1"/>
</dbReference>
<proteinExistence type="predicted"/>
<evidence type="ECO:0000313" key="2">
    <source>
        <dbReference type="EMBL" id="GEM41915.1"/>
    </source>
</evidence>
<dbReference type="OrthoDB" id="4518607at2"/>
<dbReference type="Gene3D" id="1.10.260.40">
    <property type="entry name" value="lambda repressor-like DNA-binding domains"/>
    <property type="match status" value="1"/>
</dbReference>
<keyword evidence="3" id="KW-1185">Reference proteome</keyword>
<dbReference type="SUPFAM" id="SSF47413">
    <property type="entry name" value="lambda repressor-like DNA-binding domains"/>
    <property type="match status" value="1"/>
</dbReference>
<evidence type="ECO:0000313" key="3">
    <source>
        <dbReference type="Proteomes" id="UP000321424"/>
    </source>
</evidence>
<dbReference type="CDD" id="cd00093">
    <property type="entry name" value="HTH_XRE"/>
    <property type="match status" value="1"/>
</dbReference>
<organism evidence="2 3">
    <name type="scientific">Nocardia ninae NBRC 108245</name>
    <dbReference type="NCBI Taxonomy" id="1210091"/>
    <lineage>
        <taxon>Bacteria</taxon>
        <taxon>Bacillati</taxon>
        <taxon>Actinomycetota</taxon>
        <taxon>Actinomycetes</taxon>
        <taxon>Mycobacteriales</taxon>
        <taxon>Nocardiaceae</taxon>
        <taxon>Nocardia</taxon>
    </lineage>
</organism>
<feature type="domain" description="DUF5753" evidence="1">
    <location>
        <begin position="100"/>
        <end position="285"/>
    </location>
</feature>
<dbReference type="Pfam" id="PF19054">
    <property type="entry name" value="DUF5753"/>
    <property type="match status" value="1"/>
</dbReference>